<evidence type="ECO:0000313" key="1">
    <source>
        <dbReference type="EMBL" id="OGG80519.1"/>
    </source>
</evidence>
<sequence>MKIIKNPISLEDVQMLAREIYRDMVKGVVDIKRGVIALGGEWHMDANAVLIADGSSQLNVWGFNLHVDERDNSAIKFVSLINIRPAQGSRGMEIQDEKLRSEIRAIIKQLIPGLFI</sequence>
<dbReference type="EMBL" id="MFLZ01000006">
    <property type="protein sequence ID" value="OGG80519.1"/>
    <property type="molecule type" value="Genomic_DNA"/>
</dbReference>
<protein>
    <submittedName>
        <fullName evidence="1">Uncharacterized protein</fullName>
    </submittedName>
</protein>
<dbReference type="AlphaFoldDB" id="A0A1F6F3T1"/>
<proteinExistence type="predicted"/>
<dbReference type="InterPro" id="IPR043731">
    <property type="entry name" value="DUF5674"/>
</dbReference>
<gene>
    <name evidence="1" type="ORF">A3A39_00335</name>
</gene>
<comment type="caution">
    <text evidence="1">The sequence shown here is derived from an EMBL/GenBank/DDBJ whole genome shotgun (WGS) entry which is preliminary data.</text>
</comment>
<evidence type="ECO:0000313" key="2">
    <source>
        <dbReference type="Proteomes" id="UP000177372"/>
    </source>
</evidence>
<dbReference type="STRING" id="1798512.A3A39_00335"/>
<organism evidence="1 2">
    <name type="scientific">Candidatus Kaiserbacteria bacterium RIFCSPLOWO2_01_FULL_54_13</name>
    <dbReference type="NCBI Taxonomy" id="1798512"/>
    <lineage>
        <taxon>Bacteria</taxon>
        <taxon>Candidatus Kaiseribacteriota</taxon>
    </lineage>
</organism>
<name>A0A1F6F3T1_9BACT</name>
<dbReference type="Pfam" id="PF18924">
    <property type="entry name" value="DUF5674"/>
    <property type="match status" value="1"/>
</dbReference>
<dbReference type="Proteomes" id="UP000177372">
    <property type="component" value="Unassembled WGS sequence"/>
</dbReference>
<reference evidence="1 2" key="1">
    <citation type="journal article" date="2016" name="Nat. Commun.">
        <title>Thousands of microbial genomes shed light on interconnected biogeochemical processes in an aquifer system.</title>
        <authorList>
            <person name="Anantharaman K."/>
            <person name="Brown C.T."/>
            <person name="Hug L.A."/>
            <person name="Sharon I."/>
            <person name="Castelle C.J."/>
            <person name="Probst A.J."/>
            <person name="Thomas B.C."/>
            <person name="Singh A."/>
            <person name="Wilkins M.J."/>
            <person name="Karaoz U."/>
            <person name="Brodie E.L."/>
            <person name="Williams K.H."/>
            <person name="Hubbard S.S."/>
            <person name="Banfield J.F."/>
        </authorList>
    </citation>
    <scope>NUCLEOTIDE SEQUENCE [LARGE SCALE GENOMIC DNA]</scope>
</reference>
<accession>A0A1F6F3T1</accession>